<organism evidence="1 2">
    <name type="scientific">Streptomyces qaidamensis</name>
    <dbReference type="NCBI Taxonomy" id="1783515"/>
    <lineage>
        <taxon>Bacteria</taxon>
        <taxon>Bacillati</taxon>
        <taxon>Actinomycetota</taxon>
        <taxon>Actinomycetes</taxon>
        <taxon>Kitasatosporales</taxon>
        <taxon>Streptomycetaceae</taxon>
        <taxon>Streptomyces</taxon>
        <taxon>Streptomyces aurantiacus group</taxon>
    </lineage>
</organism>
<gene>
    <name evidence="1" type="ORF">A4E84_32575</name>
</gene>
<protein>
    <submittedName>
        <fullName evidence="1">Uncharacterized protein</fullName>
    </submittedName>
</protein>
<dbReference type="KEGG" id="stsi:A4E84_32575"/>
<evidence type="ECO:0000313" key="2">
    <source>
        <dbReference type="Proteomes" id="UP000076096"/>
    </source>
</evidence>
<reference evidence="2" key="1">
    <citation type="submission" date="2016-04" db="EMBL/GenBank/DDBJ databases">
        <authorList>
            <person name="Zhang B."/>
        </authorList>
    </citation>
    <scope>NUCLEOTIDE SEQUENCE [LARGE SCALE GENOMIC DNA]</scope>
    <source>
        <strain evidence="2">S10</strain>
    </source>
</reference>
<evidence type="ECO:0000313" key="1">
    <source>
        <dbReference type="EMBL" id="AMW13827.1"/>
    </source>
</evidence>
<dbReference type="EMBL" id="CP015098">
    <property type="protein sequence ID" value="AMW13827.1"/>
    <property type="molecule type" value="Genomic_DNA"/>
</dbReference>
<dbReference type="AlphaFoldDB" id="A0A143C8S2"/>
<proteinExistence type="predicted"/>
<dbReference type="Proteomes" id="UP000076096">
    <property type="component" value="Chromosome"/>
</dbReference>
<sequence length="204" mass="21968">MRDVGQSVRRSSLRHLRTAAVLASAVMLVSIVLSALPQEKIPLPFRAGHRQDRHTSTATVTDEAETVFRLVEGAGLPVENAVLYAHREEDPDGLLGVQNNYRSKLTFEDRRIDGGAVTAPDPGSVHLGGAIEVFPGADAARSRAERLQTSAARSPAHAEHAYLKGRILLRLSPYLTESAADAYAAPLYATEVVRPGPERNTADA</sequence>
<name>A0A143C8S2_9ACTN</name>
<accession>A0A143C8S2</accession>
<keyword evidence="2" id="KW-1185">Reference proteome</keyword>